<dbReference type="Gene3D" id="1.10.150.130">
    <property type="match status" value="1"/>
</dbReference>
<name>A0ABM7PCU4_9BACT</name>
<keyword evidence="5" id="KW-1185">Reference proteome</keyword>
<proteinExistence type="predicted"/>
<sequence>MSGSVHKSKDGTVFVKWYDRESKKQFKIYRDRRGMKFYHLKQAQKTLSQMQGDTERGVFDIRAYTNRVSDIAKYLDDWIVLVEDELAPATFKAYQGYVKNHLKPFFENNFIQIHELRLSHLTQLLNGLKPAIGSGELSGKMKFNVMSCLHTCLDYAWRDGIIPVIPPFPKRRAYKIQEPEIKWLPEERQRHVFSFIAEEHQPIFQWLRLHVRRPAEAMALHREDYEDGVFYIKRSISAEKVVDITKTMKVYVTPMMDEFEPYLQQALRGPIISEFLFTCKTSKSQGKRYSNSVLNRIWKAACKEAGEDIDLYSGLRHSRCSQLINEYGLSMQEVQVVADHADIRSTAKYAKTSVARKKELMEGRVVRLRKKVKM</sequence>
<evidence type="ECO:0000256" key="1">
    <source>
        <dbReference type="ARBA" id="ARBA00023125"/>
    </source>
</evidence>
<dbReference type="EMBL" id="AP024488">
    <property type="protein sequence ID" value="BCS94927.1"/>
    <property type="molecule type" value="Genomic_DNA"/>
</dbReference>
<dbReference type="InterPro" id="IPR010998">
    <property type="entry name" value="Integrase_recombinase_N"/>
</dbReference>
<evidence type="ECO:0000313" key="4">
    <source>
        <dbReference type="EMBL" id="BCS94927.1"/>
    </source>
</evidence>
<keyword evidence="1" id="KW-0238">DNA-binding</keyword>
<dbReference type="SUPFAM" id="SSF56349">
    <property type="entry name" value="DNA breaking-rejoining enzymes"/>
    <property type="match status" value="1"/>
</dbReference>
<dbReference type="Pfam" id="PF00589">
    <property type="entry name" value="Phage_integrase"/>
    <property type="match status" value="1"/>
</dbReference>
<dbReference type="InterPro" id="IPR013762">
    <property type="entry name" value="Integrase-like_cat_sf"/>
</dbReference>
<dbReference type="Proteomes" id="UP001320148">
    <property type="component" value="Chromosome"/>
</dbReference>
<evidence type="ECO:0000256" key="2">
    <source>
        <dbReference type="ARBA" id="ARBA00023172"/>
    </source>
</evidence>
<protein>
    <recommendedName>
        <fullName evidence="3">Tyr recombinase domain-containing protein</fullName>
    </recommendedName>
</protein>
<evidence type="ECO:0000313" key="5">
    <source>
        <dbReference type="Proteomes" id="UP001320148"/>
    </source>
</evidence>
<dbReference type="CDD" id="cd00397">
    <property type="entry name" value="DNA_BRE_C"/>
    <property type="match status" value="1"/>
</dbReference>
<keyword evidence="2" id="KW-0233">DNA recombination</keyword>
<feature type="domain" description="Tyr recombinase" evidence="3">
    <location>
        <begin position="179"/>
        <end position="362"/>
    </location>
</feature>
<dbReference type="Gene3D" id="1.10.443.10">
    <property type="entry name" value="Intergrase catalytic core"/>
    <property type="match status" value="1"/>
</dbReference>
<evidence type="ECO:0000259" key="3">
    <source>
        <dbReference type="PROSITE" id="PS51898"/>
    </source>
</evidence>
<reference evidence="4 5" key="1">
    <citation type="submission" date="2021-02" db="EMBL/GenBank/DDBJ databases">
        <title>Complete genome of Desulfoluna sp. strain ASN36.</title>
        <authorList>
            <person name="Takahashi A."/>
            <person name="Kojima H."/>
            <person name="Fukui M."/>
        </authorList>
    </citation>
    <scope>NUCLEOTIDE SEQUENCE [LARGE SCALE GENOMIC DNA]</scope>
    <source>
        <strain evidence="4 5">ASN36</strain>
    </source>
</reference>
<dbReference type="InterPro" id="IPR002104">
    <property type="entry name" value="Integrase_catalytic"/>
</dbReference>
<organism evidence="4 5">
    <name type="scientific">Desulfoluna limicola</name>
    <dbReference type="NCBI Taxonomy" id="2810562"/>
    <lineage>
        <taxon>Bacteria</taxon>
        <taxon>Pseudomonadati</taxon>
        <taxon>Thermodesulfobacteriota</taxon>
        <taxon>Desulfobacteria</taxon>
        <taxon>Desulfobacterales</taxon>
        <taxon>Desulfolunaceae</taxon>
        <taxon>Desulfoluna</taxon>
    </lineage>
</organism>
<dbReference type="PROSITE" id="PS51898">
    <property type="entry name" value="TYR_RECOMBINASE"/>
    <property type="match status" value="1"/>
</dbReference>
<accession>A0ABM7PCU4</accession>
<dbReference type="InterPro" id="IPR011010">
    <property type="entry name" value="DNA_brk_join_enz"/>
</dbReference>
<gene>
    <name evidence="4" type="ORF">DSLASN_05590</name>
</gene>